<organism evidence="11 12">
    <name type="scientific">Porites evermanni</name>
    <dbReference type="NCBI Taxonomy" id="104178"/>
    <lineage>
        <taxon>Eukaryota</taxon>
        <taxon>Metazoa</taxon>
        <taxon>Cnidaria</taxon>
        <taxon>Anthozoa</taxon>
        <taxon>Hexacorallia</taxon>
        <taxon>Scleractinia</taxon>
        <taxon>Fungiina</taxon>
        <taxon>Poritidae</taxon>
        <taxon>Porites</taxon>
    </lineage>
</organism>
<evidence type="ECO:0000256" key="1">
    <source>
        <dbReference type="ARBA" id="ARBA00004477"/>
    </source>
</evidence>
<keyword evidence="12" id="KW-1185">Reference proteome</keyword>
<keyword evidence="9 10" id="KW-0472">Membrane</keyword>
<keyword evidence="5 10" id="KW-0812">Transmembrane</keyword>
<evidence type="ECO:0000256" key="5">
    <source>
        <dbReference type="ARBA" id="ARBA00022692"/>
    </source>
</evidence>
<comment type="similarity">
    <text evidence="2">Belongs to the polyprenol kinase family.</text>
</comment>
<dbReference type="PANTHER" id="PTHR13205:SF15">
    <property type="entry name" value="DOLICHOL KINASE"/>
    <property type="match status" value="1"/>
</dbReference>
<evidence type="ECO:0000313" key="11">
    <source>
        <dbReference type="EMBL" id="CAH3022874.1"/>
    </source>
</evidence>
<feature type="transmembrane region" description="Helical" evidence="10">
    <location>
        <begin position="228"/>
        <end position="252"/>
    </location>
</feature>
<evidence type="ECO:0000256" key="6">
    <source>
        <dbReference type="ARBA" id="ARBA00022777"/>
    </source>
</evidence>
<feature type="transmembrane region" description="Helical" evidence="10">
    <location>
        <begin position="346"/>
        <end position="365"/>
    </location>
</feature>
<reference evidence="11 12" key="1">
    <citation type="submission" date="2022-05" db="EMBL/GenBank/DDBJ databases">
        <authorList>
            <consortium name="Genoscope - CEA"/>
            <person name="William W."/>
        </authorList>
    </citation>
    <scope>NUCLEOTIDE SEQUENCE [LARGE SCALE GENOMIC DNA]</scope>
</reference>
<proteinExistence type="inferred from homology"/>
<evidence type="ECO:0000256" key="10">
    <source>
        <dbReference type="SAM" id="Phobius"/>
    </source>
</evidence>
<feature type="transmembrane region" description="Helical" evidence="10">
    <location>
        <begin position="264"/>
        <end position="289"/>
    </location>
</feature>
<gene>
    <name evidence="11" type="ORF">PEVE_00017155</name>
</gene>
<dbReference type="InterPro" id="IPR032974">
    <property type="entry name" value="Polypren_kinase"/>
</dbReference>
<name>A0ABN8M564_9CNID</name>
<keyword evidence="6" id="KW-0418">Kinase</keyword>
<sequence length="383" mass="43295">MSGEAAVVTGASLCVFCSLFELKQSAGYVLFHIVLFLVACLPSMKSRWTVGIKKWFTFRPFASDGMETGSLLVPMVLASQIAFIERWPDKNLKVSVLNRSYLLASQLMSMFTVSIMLFLNNEKLLVSSFFFFLVTTSIGATINVHFADIDIIRVSICVCLFFVALFAILRWIPKSFTVGEAMIITEAIVLLSVDSFADLAIKLSHIWPPFRNIIGIHEELPKSTHLHWIQVLITGSLTTGLLLLPVFYYLTLVRDYWETITGYVAFYAAILFTFFAFLLPWTVLILGGVDPFTWLWTYLTKDHIRLQLISYWFCVVAVAVGFVAWKSRHARTNASSTVVRRSNFILLPRLLLITPVPGFVAIEFTKTLFSVFSSSRSTSDYTE</sequence>
<evidence type="ECO:0000256" key="8">
    <source>
        <dbReference type="ARBA" id="ARBA00022989"/>
    </source>
</evidence>
<feature type="transmembrane region" description="Helical" evidence="10">
    <location>
        <begin position="151"/>
        <end position="172"/>
    </location>
</feature>
<feature type="transmembrane region" description="Helical" evidence="10">
    <location>
        <begin position="100"/>
        <end position="119"/>
    </location>
</feature>
<evidence type="ECO:0000256" key="2">
    <source>
        <dbReference type="ARBA" id="ARBA00010794"/>
    </source>
</evidence>
<comment type="caution">
    <text evidence="11">The sequence shown here is derived from an EMBL/GenBank/DDBJ whole genome shotgun (WGS) entry which is preliminary data.</text>
</comment>
<accession>A0ABN8M564</accession>
<feature type="transmembrane region" description="Helical" evidence="10">
    <location>
        <begin position="309"/>
        <end position="325"/>
    </location>
</feature>
<keyword evidence="7" id="KW-0256">Endoplasmic reticulum</keyword>
<feature type="transmembrane region" description="Helical" evidence="10">
    <location>
        <begin position="25"/>
        <end position="44"/>
    </location>
</feature>
<evidence type="ECO:0000256" key="9">
    <source>
        <dbReference type="ARBA" id="ARBA00023136"/>
    </source>
</evidence>
<dbReference type="EC" id="2.7.1.108" evidence="3"/>
<dbReference type="Proteomes" id="UP001159427">
    <property type="component" value="Unassembled WGS sequence"/>
</dbReference>
<evidence type="ECO:0000313" key="12">
    <source>
        <dbReference type="Proteomes" id="UP001159427"/>
    </source>
</evidence>
<protein>
    <recommendedName>
        <fullName evidence="3">dolichol kinase</fullName>
        <ecNumber evidence="3">2.7.1.108</ecNumber>
    </recommendedName>
</protein>
<evidence type="ECO:0000256" key="4">
    <source>
        <dbReference type="ARBA" id="ARBA00022679"/>
    </source>
</evidence>
<evidence type="ECO:0000256" key="3">
    <source>
        <dbReference type="ARBA" id="ARBA00012132"/>
    </source>
</evidence>
<keyword evidence="8 10" id="KW-1133">Transmembrane helix</keyword>
<feature type="transmembrane region" description="Helical" evidence="10">
    <location>
        <begin position="125"/>
        <end position="144"/>
    </location>
</feature>
<dbReference type="EMBL" id="CALNXI010000237">
    <property type="protein sequence ID" value="CAH3022874.1"/>
    <property type="molecule type" value="Genomic_DNA"/>
</dbReference>
<keyword evidence="4" id="KW-0808">Transferase</keyword>
<evidence type="ECO:0000256" key="7">
    <source>
        <dbReference type="ARBA" id="ARBA00022824"/>
    </source>
</evidence>
<dbReference type="PANTHER" id="PTHR13205">
    <property type="entry name" value="TRANSMEMBRANE PROTEIN 15-RELATED"/>
    <property type="match status" value="1"/>
</dbReference>
<comment type="subcellular location">
    <subcellularLocation>
        <location evidence="1">Endoplasmic reticulum membrane</location>
        <topology evidence="1">Multi-pass membrane protein</topology>
    </subcellularLocation>
</comment>